<reference evidence="2 3" key="1">
    <citation type="submission" date="2016-06" db="EMBL/GenBank/DDBJ databases">
        <authorList>
            <person name="Kjaerup R.B."/>
            <person name="Dalgaard T.S."/>
            <person name="Juul-Madsen H.R."/>
        </authorList>
    </citation>
    <scope>NUCLEOTIDE SEQUENCE [LARGE SCALE GENOMIC DNA]</scope>
</reference>
<evidence type="ECO:0000313" key="2">
    <source>
        <dbReference type="EMBL" id="SMQ51470.1"/>
    </source>
</evidence>
<protein>
    <recommendedName>
        <fullName evidence="4">CBM1 domain-containing protein</fullName>
    </recommendedName>
</protein>
<evidence type="ECO:0000256" key="1">
    <source>
        <dbReference type="SAM" id="SignalP"/>
    </source>
</evidence>
<evidence type="ECO:0000313" key="3">
    <source>
        <dbReference type="Proteomes" id="UP000215127"/>
    </source>
</evidence>
<name>A0A1X7RW41_ZYMT9</name>
<evidence type="ECO:0008006" key="4">
    <source>
        <dbReference type="Google" id="ProtNLM"/>
    </source>
</evidence>
<sequence length="77" mass="8089">MRSQLPAAATALLLLATLLIPLATADEFDCKGMQICACCYPPGDNQPKNGYCHTNSGVPYCQEPSNGKDPRGCAGCL</sequence>
<dbReference type="EMBL" id="LT853697">
    <property type="protein sequence ID" value="SMQ51470.1"/>
    <property type="molecule type" value="Genomic_DNA"/>
</dbReference>
<dbReference type="AlphaFoldDB" id="A0A1X7RW41"/>
<accession>A0A1X7RW41</accession>
<dbReference type="Proteomes" id="UP000215127">
    <property type="component" value="Chromosome 6"/>
</dbReference>
<feature type="signal peptide" evidence="1">
    <location>
        <begin position="1"/>
        <end position="25"/>
    </location>
</feature>
<keyword evidence="3" id="KW-1185">Reference proteome</keyword>
<keyword evidence="1" id="KW-0732">Signal</keyword>
<gene>
    <name evidence="2" type="ORF">ZT3D7_G6623</name>
</gene>
<feature type="chain" id="PRO_5012191790" description="CBM1 domain-containing protein" evidence="1">
    <location>
        <begin position="26"/>
        <end position="77"/>
    </location>
</feature>
<organism evidence="2 3">
    <name type="scientific">Zymoseptoria tritici (strain ST99CH_3D7)</name>
    <dbReference type="NCBI Taxonomy" id="1276538"/>
    <lineage>
        <taxon>Eukaryota</taxon>
        <taxon>Fungi</taxon>
        <taxon>Dikarya</taxon>
        <taxon>Ascomycota</taxon>
        <taxon>Pezizomycotina</taxon>
        <taxon>Dothideomycetes</taxon>
        <taxon>Dothideomycetidae</taxon>
        <taxon>Mycosphaerellales</taxon>
        <taxon>Mycosphaerellaceae</taxon>
        <taxon>Zymoseptoria</taxon>
    </lineage>
</organism>
<proteinExistence type="predicted"/>